<dbReference type="InterPro" id="IPR011990">
    <property type="entry name" value="TPR-like_helical_dom_sf"/>
</dbReference>
<dbReference type="SUPFAM" id="SSF48452">
    <property type="entry name" value="TPR-like"/>
    <property type="match status" value="2"/>
</dbReference>
<dbReference type="Gene3D" id="1.25.40.1010">
    <property type="match status" value="1"/>
</dbReference>
<feature type="compositionally biased region" description="Basic and acidic residues" evidence="4">
    <location>
        <begin position="642"/>
        <end position="685"/>
    </location>
</feature>
<dbReference type="InterPro" id="IPR019734">
    <property type="entry name" value="TPR_rpt"/>
</dbReference>
<dbReference type="PANTHER" id="PTHR22767:SF2">
    <property type="entry name" value="N(ALPHA)-ACETYLTRANSFERASE 15_16, ISOFORM A"/>
    <property type="match status" value="1"/>
</dbReference>
<dbReference type="GO" id="GO:0005737">
    <property type="term" value="C:cytoplasm"/>
    <property type="evidence" value="ECO:0007669"/>
    <property type="project" value="UniProtKB-ARBA"/>
</dbReference>
<keyword evidence="2 3" id="KW-0802">TPR repeat</keyword>
<dbReference type="PIRSF" id="PIRSF000422">
    <property type="entry name" value="N-terminal-AcTrfase-A_aux_su"/>
    <property type="match status" value="1"/>
</dbReference>
<feature type="compositionally biased region" description="Basic residues" evidence="4">
    <location>
        <begin position="630"/>
        <end position="641"/>
    </location>
</feature>
<proteinExistence type="predicted"/>
<dbReference type="Pfam" id="PF12569">
    <property type="entry name" value="NatA_aux_su"/>
    <property type="match status" value="1"/>
</dbReference>
<dbReference type="Gene3D" id="1.25.40.1040">
    <property type="match status" value="1"/>
</dbReference>
<protein>
    <submittedName>
        <fullName evidence="5">Uncharacterized protein</fullName>
    </submittedName>
</protein>
<accession>A0A9W7G825</accession>
<dbReference type="Pfam" id="PF07719">
    <property type="entry name" value="TPR_2"/>
    <property type="match status" value="1"/>
</dbReference>
<evidence type="ECO:0000256" key="1">
    <source>
        <dbReference type="ARBA" id="ARBA00022737"/>
    </source>
</evidence>
<dbReference type="PANTHER" id="PTHR22767">
    <property type="entry name" value="N-TERMINAL ACETYLTRANSFERASE-RELATED"/>
    <property type="match status" value="1"/>
</dbReference>
<dbReference type="InterPro" id="IPR021183">
    <property type="entry name" value="NatA_aux_su"/>
</dbReference>
<gene>
    <name evidence="5" type="ORF">TrCOL_g7162</name>
</gene>
<feature type="region of interest" description="Disordered" evidence="4">
    <location>
        <begin position="630"/>
        <end position="685"/>
    </location>
</feature>
<dbReference type="AlphaFoldDB" id="A0A9W7G825"/>
<keyword evidence="6" id="KW-1185">Reference proteome</keyword>
<evidence type="ECO:0000256" key="2">
    <source>
        <dbReference type="ARBA" id="ARBA00022803"/>
    </source>
</evidence>
<evidence type="ECO:0000256" key="4">
    <source>
        <dbReference type="SAM" id="MobiDB-lite"/>
    </source>
</evidence>
<keyword evidence="1" id="KW-0677">Repeat</keyword>
<sequence length="855" mass="94999">MSKNQELAKRERGMFSDLMRFYETKQYKKGLKAADTILKKSPAHGETLCMRGLILNCMGKPDEAIEYVKKGLRENMASHVCWHVYGLVHRSNKNYPEAAKCYKQALRIDPNNMQILRDLSLLQIQLRDYKGFSETRHTLMDNKPGARFNWIAFAMGKHLSGDTGAAIAAIDTFLAQVTDKTIDAGDTAREADFAVSEMSMYKNQILRETKSEKALPHLMEIKDVALDTGSWLYSKGEIELSTGDYPAATETFLTMLARGMTEDYKVHAGYQCAVLGLGGDRLAAGLALRGLNTLANATALEAGEIEKLVDGYKNVLKPKYGRSYAVKRILITLLTGQEKEEALSEYVKRSLEKGVPSLGSDLLSLVCGNDGIRIISPKAVGESSMYNLIDKVVSGFAATMEGQGAIWAKYVKVQQLEVLGDYEAALSLLEECIEGVKDEKECVDLRERKGRILKLMGDVAGACEVLDKAREVDLADRYINNKTTKYLLRAGRVEQAEKTIGLFTRHEANAVNNLFEMQCSWFELEYGRAMMRKGEVGKALKKFVAVDQHFTDFAEDQFDFHNYCVRKTTLRSYISILKLEDHIWNHKFWIRAAVGIIECYLWVLDNGGPGGVGGGEGEVDISKLTGAAKKKAKQAERKRKKKEEEEKAKLEAEKKKEEGEGKKNGEEGEGEKKEEKVDEDPDGKKLLAKDAAGECKKYVDMMKLHCPHRIETWIMAGEVARRMEGPEVAKEVAEAAARAKEIDGGDERAWKLGVWGEIKSGGDGKKEVEEMVKVVGLGVTGIKMRTAVMEMATETGALGKEEAGKLVVAGGAESEGGHLWVNVVKAREGLEKIGDEKGKGEWEAICKEKFKRGVW</sequence>
<evidence type="ECO:0000256" key="3">
    <source>
        <dbReference type="PROSITE-ProRule" id="PRU00339"/>
    </source>
</evidence>
<organism evidence="5 6">
    <name type="scientific">Triparma columacea</name>
    <dbReference type="NCBI Taxonomy" id="722753"/>
    <lineage>
        <taxon>Eukaryota</taxon>
        <taxon>Sar</taxon>
        <taxon>Stramenopiles</taxon>
        <taxon>Ochrophyta</taxon>
        <taxon>Bolidophyceae</taxon>
        <taxon>Parmales</taxon>
        <taxon>Triparmaceae</taxon>
        <taxon>Triparma</taxon>
    </lineage>
</organism>
<dbReference type="SMART" id="SM00028">
    <property type="entry name" value="TPR"/>
    <property type="match status" value="3"/>
</dbReference>
<evidence type="ECO:0000313" key="6">
    <source>
        <dbReference type="Proteomes" id="UP001165065"/>
    </source>
</evidence>
<comment type="caution">
    <text evidence="5">The sequence shown here is derived from an EMBL/GenBank/DDBJ whole genome shotgun (WGS) entry which is preliminary data.</text>
</comment>
<feature type="repeat" description="TPR" evidence="3">
    <location>
        <begin position="79"/>
        <end position="112"/>
    </location>
</feature>
<dbReference type="PROSITE" id="PS50005">
    <property type="entry name" value="TPR"/>
    <property type="match status" value="1"/>
</dbReference>
<evidence type="ECO:0000313" key="5">
    <source>
        <dbReference type="EMBL" id="GMI37062.1"/>
    </source>
</evidence>
<dbReference type="EMBL" id="BRYA01000071">
    <property type="protein sequence ID" value="GMI37062.1"/>
    <property type="molecule type" value="Genomic_DNA"/>
</dbReference>
<name>A0A9W7G825_9STRA</name>
<reference evidence="6" key="1">
    <citation type="journal article" date="2023" name="Commun. Biol.">
        <title>Genome analysis of Parmales, the sister group of diatoms, reveals the evolutionary specialization of diatoms from phago-mixotrophs to photoautotrophs.</title>
        <authorList>
            <person name="Ban H."/>
            <person name="Sato S."/>
            <person name="Yoshikawa S."/>
            <person name="Yamada K."/>
            <person name="Nakamura Y."/>
            <person name="Ichinomiya M."/>
            <person name="Sato N."/>
            <person name="Blanc-Mathieu R."/>
            <person name="Endo H."/>
            <person name="Kuwata A."/>
            <person name="Ogata H."/>
        </authorList>
    </citation>
    <scope>NUCLEOTIDE SEQUENCE [LARGE SCALE GENOMIC DNA]</scope>
</reference>
<dbReference type="OrthoDB" id="10263032at2759"/>
<dbReference type="Proteomes" id="UP001165065">
    <property type="component" value="Unassembled WGS sequence"/>
</dbReference>
<dbReference type="InterPro" id="IPR013105">
    <property type="entry name" value="TPR_2"/>
</dbReference>